<sequence>DRKSQEAKNERIDSNPLKQNYIKERKKLYSSGLPIWHYRTGHKKQIGHYIFEDLLYKKFTLRKPKFLE</sequence>
<protein>
    <submittedName>
        <fullName evidence="1">14886_t:CDS:1</fullName>
    </submittedName>
</protein>
<organism evidence="1 2">
    <name type="scientific">Dentiscutata heterogama</name>
    <dbReference type="NCBI Taxonomy" id="1316150"/>
    <lineage>
        <taxon>Eukaryota</taxon>
        <taxon>Fungi</taxon>
        <taxon>Fungi incertae sedis</taxon>
        <taxon>Mucoromycota</taxon>
        <taxon>Glomeromycotina</taxon>
        <taxon>Glomeromycetes</taxon>
        <taxon>Diversisporales</taxon>
        <taxon>Gigasporaceae</taxon>
        <taxon>Dentiscutata</taxon>
    </lineage>
</organism>
<reference evidence="1" key="1">
    <citation type="submission" date="2021-06" db="EMBL/GenBank/DDBJ databases">
        <authorList>
            <person name="Kallberg Y."/>
            <person name="Tangrot J."/>
            <person name="Rosling A."/>
        </authorList>
    </citation>
    <scope>NUCLEOTIDE SEQUENCE</scope>
    <source>
        <strain evidence="1">IL203A</strain>
    </source>
</reference>
<keyword evidence="2" id="KW-1185">Reference proteome</keyword>
<evidence type="ECO:0000313" key="1">
    <source>
        <dbReference type="EMBL" id="CAG8719793.1"/>
    </source>
</evidence>
<accession>A0ACA9PWU0</accession>
<comment type="caution">
    <text evidence="1">The sequence shown here is derived from an EMBL/GenBank/DDBJ whole genome shotgun (WGS) entry which is preliminary data.</text>
</comment>
<evidence type="ECO:0000313" key="2">
    <source>
        <dbReference type="Proteomes" id="UP000789702"/>
    </source>
</evidence>
<feature type="non-terminal residue" evidence="1">
    <location>
        <position position="68"/>
    </location>
</feature>
<dbReference type="EMBL" id="CAJVPU010032473">
    <property type="protein sequence ID" value="CAG8719793.1"/>
    <property type="molecule type" value="Genomic_DNA"/>
</dbReference>
<name>A0ACA9PWU0_9GLOM</name>
<gene>
    <name evidence="1" type="ORF">DHETER_LOCUS12761</name>
</gene>
<proteinExistence type="predicted"/>
<feature type="non-terminal residue" evidence="1">
    <location>
        <position position="1"/>
    </location>
</feature>
<dbReference type="Proteomes" id="UP000789702">
    <property type="component" value="Unassembled WGS sequence"/>
</dbReference>